<evidence type="ECO:0000313" key="2">
    <source>
        <dbReference type="EMBL" id="OIW26363.1"/>
    </source>
</evidence>
<dbReference type="GO" id="GO:0005524">
    <property type="term" value="F:ATP binding"/>
    <property type="evidence" value="ECO:0007669"/>
    <property type="project" value="InterPro"/>
</dbReference>
<sequence>MTVDVSLYETTLMLTERIERLLRRQKGTNPRRRVLIALAGVPGSGKSTISDALLQLLPEYGVDDLAVLPMDGFHYTRATLASFSDPEFAFRKRGAPFTFDVNALLQHVEALRKSPVTAYDEPELLFKAPSFDHAVGDPVPDAISISSRCRVVIIEGNYTLLNEKPWNRIADLVDERWFVDVPRELVRERIVQRHLASGIETSRDAAVRRAEDNDLPNGDLIRSKLIEPDVRIIN</sequence>
<dbReference type="Pfam" id="PF00485">
    <property type="entry name" value="PRK"/>
    <property type="match status" value="1"/>
</dbReference>
<dbReference type="SUPFAM" id="SSF52540">
    <property type="entry name" value="P-loop containing nucleoside triphosphate hydrolases"/>
    <property type="match status" value="1"/>
</dbReference>
<dbReference type="Gene3D" id="3.40.50.300">
    <property type="entry name" value="P-loop containing nucleotide triphosphate hydrolases"/>
    <property type="match status" value="2"/>
</dbReference>
<dbReference type="FunCoup" id="A0A1J7IGE8">
    <property type="interactions" value="4"/>
</dbReference>
<dbReference type="STRING" id="1408157.A0A1J7IGE8"/>
<keyword evidence="2" id="KW-0418">Kinase</keyword>
<dbReference type="AlphaFoldDB" id="A0A1J7IGE8"/>
<dbReference type="PANTHER" id="PTHR10285">
    <property type="entry name" value="URIDINE KINASE"/>
    <property type="match status" value="1"/>
</dbReference>
<dbReference type="EMBL" id="KV875100">
    <property type="protein sequence ID" value="OIW26363.1"/>
    <property type="molecule type" value="Genomic_DNA"/>
</dbReference>
<keyword evidence="2" id="KW-0808">Transferase</keyword>
<dbReference type="InParanoid" id="A0A1J7IGE8"/>
<name>A0A1J7IGE8_9PEZI</name>
<dbReference type="GO" id="GO:0016301">
    <property type="term" value="F:kinase activity"/>
    <property type="evidence" value="ECO:0007669"/>
    <property type="project" value="UniProtKB-KW"/>
</dbReference>
<protein>
    <submittedName>
        <fullName evidence="2">Nicotinamide riboside kinase</fullName>
    </submittedName>
</protein>
<dbReference type="InterPro" id="IPR027417">
    <property type="entry name" value="P-loop_NTPase"/>
</dbReference>
<proteinExistence type="predicted"/>
<dbReference type="OrthoDB" id="6362633at2759"/>
<accession>A0A1J7IGE8</accession>
<gene>
    <name evidence="2" type="ORF">CONLIGDRAFT_470076</name>
</gene>
<dbReference type="InterPro" id="IPR006083">
    <property type="entry name" value="PRK/URK"/>
</dbReference>
<feature type="domain" description="Phosphoribulokinase/uridine kinase" evidence="1">
    <location>
        <begin position="35"/>
        <end position="195"/>
    </location>
</feature>
<reference evidence="2 3" key="1">
    <citation type="submission" date="2016-10" db="EMBL/GenBank/DDBJ databases">
        <title>Draft genome sequence of Coniochaeta ligniaria NRRL30616, a lignocellulolytic fungus for bioabatement of inhibitors in plant biomass hydrolysates.</title>
        <authorList>
            <consortium name="DOE Joint Genome Institute"/>
            <person name="Jimenez D.J."/>
            <person name="Hector R.E."/>
            <person name="Riley R."/>
            <person name="Sun H."/>
            <person name="Grigoriev I.V."/>
            <person name="Van Elsas J.D."/>
            <person name="Nichols N.N."/>
        </authorList>
    </citation>
    <scope>NUCLEOTIDE SEQUENCE [LARGE SCALE GENOMIC DNA]</scope>
    <source>
        <strain evidence="2 3">NRRL 30616</strain>
    </source>
</reference>
<evidence type="ECO:0000259" key="1">
    <source>
        <dbReference type="Pfam" id="PF00485"/>
    </source>
</evidence>
<dbReference type="Proteomes" id="UP000182658">
    <property type="component" value="Unassembled WGS sequence"/>
</dbReference>
<organism evidence="2 3">
    <name type="scientific">Coniochaeta ligniaria NRRL 30616</name>
    <dbReference type="NCBI Taxonomy" id="1408157"/>
    <lineage>
        <taxon>Eukaryota</taxon>
        <taxon>Fungi</taxon>
        <taxon>Dikarya</taxon>
        <taxon>Ascomycota</taxon>
        <taxon>Pezizomycotina</taxon>
        <taxon>Sordariomycetes</taxon>
        <taxon>Sordariomycetidae</taxon>
        <taxon>Coniochaetales</taxon>
        <taxon>Coniochaetaceae</taxon>
        <taxon>Coniochaeta</taxon>
    </lineage>
</organism>
<keyword evidence="3" id="KW-1185">Reference proteome</keyword>
<evidence type="ECO:0000313" key="3">
    <source>
        <dbReference type="Proteomes" id="UP000182658"/>
    </source>
</evidence>